<name>A0A011NV13_9PROT</name>
<comment type="caution">
    <text evidence="2">The sequence shown here is derived from an EMBL/GenBank/DDBJ whole genome shotgun (WGS) entry which is preliminary data.</text>
</comment>
<sequence>MNEPDQVALERLADEVGGLLLLAGERLTTAESCTGGWLSQCITAVSGSSRWFDRGFISYSNEAKTDLLGVDAGTLASHGAVSEATAAAMALGALARSPADWAVAITGIAGPTGGTAAKPVGTVCFAWARAVDGQVSTVTRHFPGDRRAVRAQSVEHALRELLPRVGHRCA</sequence>
<dbReference type="NCBIfam" id="TIGR00199">
    <property type="entry name" value="PncC_domain"/>
    <property type="match status" value="1"/>
</dbReference>
<evidence type="ECO:0000259" key="1">
    <source>
        <dbReference type="Pfam" id="PF02464"/>
    </source>
</evidence>
<dbReference type="InterPro" id="IPR008136">
    <property type="entry name" value="CinA_C"/>
</dbReference>
<gene>
    <name evidence="2" type="primary">pncC</name>
    <name evidence="2" type="ORF">AW08_01199</name>
</gene>
<feature type="domain" description="CinA C-terminal" evidence="1">
    <location>
        <begin position="10"/>
        <end position="162"/>
    </location>
</feature>
<dbReference type="InterPro" id="IPR036653">
    <property type="entry name" value="CinA-like_C"/>
</dbReference>
<dbReference type="STRING" id="1454001.AW08_01199"/>
<dbReference type="Gene3D" id="3.90.950.20">
    <property type="entry name" value="CinA-like"/>
    <property type="match status" value="1"/>
</dbReference>
<dbReference type="Pfam" id="PF02464">
    <property type="entry name" value="CinA"/>
    <property type="match status" value="1"/>
</dbReference>
<evidence type="ECO:0000313" key="3">
    <source>
        <dbReference type="Proteomes" id="UP000020218"/>
    </source>
</evidence>
<evidence type="ECO:0000313" key="2">
    <source>
        <dbReference type="EMBL" id="EXI68417.1"/>
    </source>
</evidence>
<dbReference type="SUPFAM" id="SSF142433">
    <property type="entry name" value="CinA-like"/>
    <property type="match status" value="1"/>
</dbReference>
<dbReference type="AlphaFoldDB" id="A0A011NV13"/>
<accession>A0A011NV13</accession>
<dbReference type="PATRIC" id="fig|1454001.3.peg.1223"/>
<proteinExistence type="predicted"/>
<dbReference type="GO" id="GO:0019159">
    <property type="term" value="F:nicotinamide-nucleotide amidase activity"/>
    <property type="evidence" value="ECO:0007669"/>
    <property type="project" value="UniProtKB-EC"/>
</dbReference>
<protein>
    <submittedName>
        <fullName evidence="2">Nicotinamide-nucleotide amidohydrolase PncC</fullName>
        <ecNumber evidence="2">3.5.1.42</ecNumber>
    </submittedName>
</protein>
<dbReference type="Proteomes" id="UP000020218">
    <property type="component" value="Unassembled WGS sequence"/>
</dbReference>
<reference evidence="2" key="1">
    <citation type="submission" date="2014-02" db="EMBL/GenBank/DDBJ databases">
        <title>Expanding our view of genomic diversity in Candidatus Accumulibacter clades.</title>
        <authorList>
            <person name="Skennerton C.T."/>
            <person name="Barr J.J."/>
            <person name="Slater F.R."/>
            <person name="Bond P.L."/>
            <person name="Tyson G.W."/>
        </authorList>
    </citation>
    <scope>NUCLEOTIDE SEQUENCE [LARGE SCALE GENOMIC DNA]</scope>
</reference>
<keyword evidence="3" id="KW-1185">Reference proteome</keyword>
<dbReference type="EC" id="3.5.1.42" evidence="2"/>
<dbReference type="EMBL" id="JFAX01000005">
    <property type="protein sequence ID" value="EXI68417.1"/>
    <property type="molecule type" value="Genomic_DNA"/>
</dbReference>
<keyword evidence="2" id="KW-0378">Hydrolase</keyword>
<organism evidence="2 3">
    <name type="scientific">Candidatus Accumulibacter adjunctus</name>
    <dbReference type="NCBI Taxonomy" id="1454001"/>
    <lineage>
        <taxon>Bacteria</taxon>
        <taxon>Pseudomonadati</taxon>
        <taxon>Pseudomonadota</taxon>
        <taxon>Betaproteobacteria</taxon>
        <taxon>Candidatus Accumulibacter</taxon>
    </lineage>
</organism>